<protein>
    <submittedName>
        <fullName evidence="6">Common central domain of tyrosinase</fullName>
    </submittedName>
</protein>
<dbReference type="AlphaFoldDB" id="A0A1G9LEN0"/>
<dbReference type="PANTHER" id="PTHR11474">
    <property type="entry name" value="TYROSINASE FAMILY MEMBER"/>
    <property type="match status" value="1"/>
</dbReference>
<sequence>MKFILKINGSESPTAAYVGWTPVKCTLTISDYTGQSPMPVLITAGNDNLDGQISLYNSNKTSSEPVDKIEHDFQTKSEISFYVAGKYPHASVGKKDTFLKIENKSNQVPTLTTKIMVRVRKNANNLKPNEIEAFLSSFVALGKRPPKKTYPGANFTQKPNSLIDEIVLMHTYDAMQEIHQRTSFHPWHRAFLSHLERELQEVDATVTVPYWRFDKKAENVFNEYFIGKTEQSVETTGPSVPAFNKANPLYSYKTVWGDLVRGYWGQNPANGKTTNEIYDQKDILKSFTVSNPYSEGINISSEKFKGWAYHEETRSHNEAHSAFSGHVADPGKDPVDPLFFMMHGNVDRLWALWQRKYNRFSPTDPDTYPYQGKHPGHTGPSRAPRNRDKGNFLKDTLWPWDMDNAPIRPARRWNFQNVPPGIVPQINIKFPSSIATNAPGISPTLESMIDYQGRLNAGITLGFDYDEIPYFDHNPITPEVQIAAAFEEHNKVFLNSGLPLEERLSAASNARIEELDEFNALLNIIKDQSEAEQIRIQSIRLADKTNEQFLDTGLTVLKDGSEPETLRSELIHAVSNAKRSNLHFPSRQPEFFNTLRGLMKSDSPLLRSQSIEILSANQDEAVQEFLVEDLSKEENALMPKKDAIAFLAQNPKPQHTDLFLKAFEQDNNEEVKIAALKAMGKDQASVDLLKNVVLKGKSFKIREAGALALHQLDTETMNNLAVQIITQPAKGIHKTFFSNLAPGEADFKAGLLNMLTFTGDINQLKQNDSLKTSLSNVKNADNDNKSGFSKTFKTAVDSASVTADITDEPDMMDLMATKLLRKFDADDEVE</sequence>
<dbReference type="Proteomes" id="UP000183200">
    <property type="component" value="Unassembled WGS sequence"/>
</dbReference>
<dbReference type="InterPro" id="IPR002227">
    <property type="entry name" value="Tyrosinase_Cu-bd"/>
</dbReference>
<evidence type="ECO:0000259" key="5">
    <source>
        <dbReference type="PROSITE" id="PS00498"/>
    </source>
</evidence>
<dbReference type="PRINTS" id="PR00092">
    <property type="entry name" value="TYROSINASE"/>
</dbReference>
<evidence type="ECO:0000256" key="1">
    <source>
        <dbReference type="ARBA" id="ARBA00009928"/>
    </source>
</evidence>
<reference evidence="7" key="1">
    <citation type="submission" date="2016-10" db="EMBL/GenBank/DDBJ databases">
        <authorList>
            <person name="Varghese N."/>
            <person name="Submissions S."/>
        </authorList>
    </citation>
    <scope>NUCLEOTIDE SEQUENCE [LARGE SCALE GENOMIC DNA]</scope>
    <source>
        <strain evidence="7">DSM 19110</strain>
    </source>
</reference>
<accession>A0A1G9LEN0</accession>
<keyword evidence="2" id="KW-0479">Metal-binding</keyword>
<evidence type="ECO:0000256" key="3">
    <source>
        <dbReference type="ARBA" id="ARBA00023008"/>
    </source>
</evidence>
<dbReference type="Pfam" id="PF00264">
    <property type="entry name" value="Tyrosinase"/>
    <property type="match status" value="1"/>
</dbReference>
<dbReference type="GO" id="GO:0016491">
    <property type="term" value="F:oxidoreductase activity"/>
    <property type="evidence" value="ECO:0007669"/>
    <property type="project" value="InterPro"/>
</dbReference>
<gene>
    <name evidence="6" type="ORF">SAMN05421820_101863</name>
</gene>
<name>A0A1G9LEN0_9SPHI</name>
<dbReference type="PROSITE" id="PS00498">
    <property type="entry name" value="TYROSINASE_2"/>
    <property type="match status" value="1"/>
</dbReference>
<dbReference type="EMBL" id="FNGY01000001">
    <property type="protein sequence ID" value="SDL60326.1"/>
    <property type="molecule type" value="Genomic_DNA"/>
</dbReference>
<comment type="similarity">
    <text evidence="1">Belongs to the tyrosinase family.</text>
</comment>
<evidence type="ECO:0000256" key="4">
    <source>
        <dbReference type="SAM" id="MobiDB-lite"/>
    </source>
</evidence>
<organism evidence="6 7">
    <name type="scientific">Pedobacter steynii</name>
    <dbReference type="NCBI Taxonomy" id="430522"/>
    <lineage>
        <taxon>Bacteria</taxon>
        <taxon>Pseudomonadati</taxon>
        <taxon>Bacteroidota</taxon>
        <taxon>Sphingobacteriia</taxon>
        <taxon>Sphingobacteriales</taxon>
        <taxon>Sphingobacteriaceae</taxon>
        <taxon>Pedobacter</taxon>
    </lineage>
</organism>
<dbReference type="RefSeq" id="WP_074604847.1">
    <property type="nucleotide sequence ID" value="NZ_FNGY01000001.1"/>
</dbReference>
<evidence type="ECO:0000313" key="6">
    <source>
        <dbReference type="EMBL" id="SDL60326.1"/>
    </source>
</evidence>
<dbReference type="OrthoDB" id="2874181at2"/>
<dbReference type="Gene3D" id="1.25.10.10">
    <property type="entry name" value="Leucine-rich Repeat Variant"/>
    <property type="match status" value="1"/>
</dbReference>
<dbReference type="SUPFAM" id="SSF48371">
    <property type="entry name" value="ARM repeat"/>
    <property type="match status" value="1"/>
</dbReference>
<dbReference type="GO" id="GO:0046872">
    <property type="term" value="F:metal ion binding"/>
    <property type="evidence" value="ECO:0007669"/>
    <property type="project" value="UniProtKB-KW"/>
</dbReference>
<feature type="region of interest" description="Disordered" evidence="4">
    <location>
        <begin position="363"/>
        <end position="389"/>
    </location>
</feature>
<evidence type="ECO:0000313" key="7">
    <source>
        <dbReference type="Proteomes" id="UP000183200"/>
    </source>
</evidence>
<dbReference type="InterPro" id="IPR050316">
    <property type="entry name" value="Tyrosinase/Hemocyanin"/>
</dbReference>
<dbReference type="PANTHER" id="PTHR11474:SF126">
    <property type="entry name" value="TYROSINASE-LIKE PROTEIN TYR-1-RELATED"/>
    <property type="match status" value="1"/>
</dbReference>
<dbReference type="InterPro" id="IPR008922">
    <property type="entry name" value="Di-copper_centre_dom_sf"/>
</dbReference>
<dbReference type="Gene3D" id="1.10.1280.10">
    <property type="entry name" value="Di-copper center containing domain from catechol oxidase"/>
    <property type="match status" value="1"/>
</dbReference>
<proteinExistence type="inferred from homology"/>
<feature type="domain" description="Tyrosinase copper-binding" evidence="5">
    <location>
        <begin position="336"/>
        <end position="347"/>
    </location>
</feature>
<dbReference type="SUPFAM" id="SSF48056">
    <property type="entry name" value="Di-copper centre-containing domain"/>
    <property type="match status" value="1"/>
</dbReference>
<dbReference type="InterPro" id="IPR011989">
    <property type="entry name" value="ARM-like"/>
</dbReference>
<dbReference type="InterPro" id="IPR016024">
    <property type="entry name" value="ARM-type_fold"/>
</dbReference>
<keyword evidence="7" id="KW-1185">Reference proteome</keyword>
<keyword evidence="3" id="KW-0186">Copper</keyword>
<evidence type="ECO:0000256" key="2">
    <source>
        <dbReference type="ARBA" id="ARBA00022723"/>
    </source>
</evidence>